<dbReference type="EnsemblMetazoa" id="CapteT227352">
    <property type="protein sequence ID" value="CapteP227352"/>
    <property type="gene ID" value="CapteG227352"/>
</dbReference>
<evidence type="ECO:0000313" key="3">
    <source>
        <dbReference type="EMBL" id="ELU13158.1"/>
    </source>
</evidence>
<gene>
    <name evidence="3" type="ORF">CAPTEDRAFT_227352</name>
</gene>
<dbReference type="Proteomes" id="UP000014760">
    <property type="component" value="Unassembled WGS sequence"/>
</dbReference>
<sequence length="299" mass="34030">MGSIVDHLYQDDIITTELKEELGSKSKMDKPELLLNFIRERPAEQIQRFVDLLKLENKHLYDEFVKMKKKFEEYAAALEQSAEIPAAQSCPVSSSLFTGARYPPSQSPVGLPIPSTDSHEETLRKTEPFEEKFKKAEPFEETLRKTEPFEEKFKKAEPFEGTHKRADELSYVTQQISQVSLGGTLGRVPENRDQTQPPSLTLGWDGADGSDAASESVERGADSDQQRDVSNTSGNASLKFFFQSGIIFVRGHPWSRRTCSSLLYIPLNVKYNKFKGMLMKIINDEMNQDMTWELPHDQQ</sequence>
<evidence type="ECO:0000256" key="1">
    <source>
        <dbReference type="SAM" id="MobiDB-lite"/>
    </source>
</evidence>
<feature type="region of interest" description="Disordered" evidence="1">
    <location>
        <begin position="182"/>
        <end position="230"/>
    </location>
</feature>
<dbReference type="AlphaFoldDB" id="R7V2U3"/>
<dbReference type="PROSITE" id="PS50209">
    <property type="entry name" value="CARD"/>
    <property type="match status" value="1"/>
</dbReference>
<evidence type="ECO:0000313" key="4">
    <source>
        <dbReference type="EnsemblMetazoa" id="CapteP227352"/>
    </source>
</evidence>
<reference evidence="4" key="3">
    <citation type="submission" date="2015-06" db="UniProtKB">
        <authorList>
            <consortium name="EnsemblMetazoa"/>
        </authorList>
    </citation>
    <scope>IDENTIFICATION</scope>
</reference>
<proteinExistence type="predicted"/>
<keyword evidence="5" id="KW-1185">Reference proteome</keyword>
<organism evidence="3">
    <name type="scientific">Capitella teleta</name>
    <name type="common">Polychaete worm</name>
    <dbReference type="NCBI Taxonomy" id="283909"/>
    <lineage>
        <taxon>Eukaryota</taxon>
        <taxon>Metazoa</taxon>
        <taxon>Spiralia</taxon>
        <taxon>Lophotrochozoa</taxon>
        <taxon>Annelida</taxon>
        <taxon>Polychaeta</taxon>
        <taxon>Sedentaria</taxon>
        <taxon>Scolecida</taxon>
        <taxon>Capitellidae</taxon>
        <taxon>Capitella</taxon>
    </lineage>
</organism>
<name>R7V2U3_CAPTE</name>
<dbReference type="Gene3D" id="1.10.533.10">
    <property type="entry name" value="Death Domain, Fas"/>
    <property type="match status" value="1"/>
</dbReference>
<dbReference type="EMBL" id="AMQN01019205">
    <property type="status" value="NOT_ANNOTATED_CDS"/>
    <property type="molecule type" value="Genomic_DNA"/>
</dbReference>
<dbReference type="CDD" id="cd01671">
    <property type="entry name" value="CARD"/>
    <property type="match status" value="1"/>
</dbReference>
<protein>
    <recommendedName>
        <fullName evidence="2">CARD domain-containing protein</fullName>
    </recommendedName>
</protein>
<feature type="region of interest" description="Disordered" evidence="1">
    <location>
        <begin position="105"/>
        <end position="125"/>
    </location>
</feature>
<evidence type="ECO:0000313" key="5">
    <source>
        <dbReference type="Proteomes" id="UP000014760"/>
    </source>
</evidence>
<dbReference type="EMBL" id="AMQN01019204">
    <property type="status" value="NOT_ANNOTATED_CDS"/>
    <property type="molecule type" value="Genomic_DNA"/>
</dbReference>
<reference evidence="3 5" key="2">
    <citation type="journal article" date="2013" name="Nature">
        <title>Insights into bilaterian evolution from three spiralian genomes.</title>
        <authorList>
            <person name="Simakov O."/>
            <person name="Marletaz F."/>
            <person name="Cho S.J."/>
            <person name="Edsinger-Gonzales E."/>
            <person name="Havlak P."/>
            <person name="Hellsten U."/>
            <person name="Kuo D.H."/>
            <person name="Larsson T."/>
            <person name="Lv J."/>
            <person name="Arendt D."/>
            <person name="Savage R."/>
            <person name="Osoegawa K."/>
            <person name="de Jong P."/>
            <person name="Grimwood J."/>
            <person name="Chapman J.A."/>
            <person name="Shapiro H."/>
            <person name="Aerts A."/>
            <person name="Otillar R.P."/>
            <person name="Terry A.Y."/>
            <person name="Boore J.L."/>
            <person name="Grigoriev I.V."/>
            <person name="Lindberg D.R."/>
            <person name="Seaver E.C."/>
            <person name="Weisblat D.A."/>
            <person name="Putnam N.H."/>
            <person name="Rokhsar D.S."/>
        </authorList>
    </citation>
    <scope>NUCLEOTIDE SEQUENCE</scope>
    <source>
        <strain evidence="3 5">I ESC-2004</strain>
    </source>
</reference>
<dbReference type="EMBL" id="KB295443">
    <property type="protein sequence ID" value="ELU13158.1"/>
    <property type="molecule type" value="Genomic_DNA"/>
</dbReference>
<feature type="compositionally biased region" description="Basic and acidic residues" evidence="1">
    <location>
        <begin position="216"/>
        <end position="227"/>
    </location>
</feature>
<dbReference type="GO" id="GO:0042981">
    <property type="term" value="P:regulation of apoptotic process"/>
    <property type="evidence" value="ECO:0007669"/>
    <property type="project" value="InterPro"/>
</dbReference>
<dbReference type="HOGENOM" id="CLU_931397_0_0_1"/>
<dbReference type="InterPro" id="IPR001315">
    <property type="entry name" value="CARD"/>
</dbReference>
<feature type="domain" description="CARD" evidence="2">
    <location>
        <begin position="1"/>
        <end position="68"/>
    </location>
</feature>
<dbReference type="InterPro" id="IPR011029">
    <property type="entry name" value="DEATH-like_dom_sf"/>
</dbReference>
<accession>R7V2U3</accession>
<reference evidence="5" key="1">
    <citation type="submission" date="2012-12" db="EMBL/GenBank/DDBJ databases">
        <authorList>
            <person name="Hellsten U."/>
            <person name="Grimwood J."/>
            <person name="Chapman J.A."/>
            <person name="Shapiro H."/>
            <person name="Aerts A."/>
            <person name="Otillar R.P."/>
            <person name="Terry A.Y."/>
            <person name="Boore J.L."/>
            <person name="Simakov O."/>
            <person name="Marletaz F."/>
            <person name="Cho S.-J."/>
            <person name="Edsinger-Gonzales E."/>
            <person name="Havlak P."/>
            <person name="Kuo D.-H."/>
            <person name="Larsson T."/>
            <person name="Lv J."/>
            <person name="Arendt D."/>
            <person name="Savage R."/>
            <person name="Osoegawa K."/>
            <person name="de Jong P."/>
            <person name="Lindberg D.R."/>
            <person name="Seaver E.C."/>
            <person name="Weisblat D.A."/>
            <person name="Putnam N.H."/>
            <person name="Grigoriev I.V."/>
            <person name="Rokhsar D.S."/>
        </authorList>
    </citation>
    <scope>NUCLEOTIDE SEQUENCE</scope>
    <source>
        <strain evidence="5">I ESC-2004</strain>
    </source>
</reference>
<evidence type="ECO:0000259" key="2">
    <source>
        <dbReference type="PROSITE" id="PS50209"/>
    </source>
</evidence>